<feature type="compositionally biased region" description="Polar residues" evidence="3">
    <location>
        <begin position="781"/>
        <end position="808"/>
    </location>
</feature>
<feature type="region of interest" description="Disordered" evidence="3">
    <location>
        <begin position="964"/>
        <end position="1032"/>
    </location>
</feature>
<dbReference type="Gene3D" id="3.40.50.1240">
    <property type="entry name" value="Phosphoglycerate mutase-like"/>
    <property type="match status" value="1"/>
</dbReference>
<dbReference type="Proteomes" id="UP000319462">
    <property type="component" value="Chromosome 7"/>
</dbReference>
<feature type="region of interest" description="Disordered" evidence="3">
    <location>
        <begin position="225"/>
        <end position="251"/>
    </location>
</feature>
<dbReference type="InterPro" id="IPR027417">
    <property type="entry name" value="P-loop_NTPase"/>
</dbReference>
<dbReference type="GO" id="GO:0006003">
    <property type="term" value="P:fructose 2,6-bisphosphate metabolic process"/>
    <property type="evidence" value="ECO:0007669"/>
    <property type="project" value="InterPro"/>
</dbReference>
<feature type="compositionally biased region" description="Low complexity" evidence="3">
    <location>
        <begin position="976"/>
        <end position="995"/>
    </location>
</feature>
<feature type="compositionally biased region" description="Polar residues" evidence="3">
    <location>
        <begin position="1013"/>
        <end position="1022"/>
    </location>
</feature>
<proteinExistence type="predicted"/>
<dbReference type="PANTHER" id="PTHR10606:SF44">
    <property type="entry name" value="6-PHOSPHOFRUCTO 2-KINASE_FRUCTOSE 2,6-BISPHOSPHATASE LONG FORM"/>
    <property type="match status" value="1"/>
</dbReference>
<name>A0A3P3YYJ5_LEIBR</name>
<dbReference type="GO" id="GO:0004331">
    <property type="term" value="F:fructose-2,6-bisphosphate 2-phosphatase activity"/>
    <property type="evidence" value="ECO:0007669"/>
    <property type="project" value="TreeGrafter"/>
</dbReference>
<dbReference type="SMART" id="SM00855">
    <property type="entry name" value="PGAM"/>
    <property type="match status" value="1"/>
</dbReference>
<feature type="compositionally biased region" description="Low complexity" evidence="3">
    <location>
        <begin position="579"/>
        <end position="588"/>
    </location>
</feature>
<dbReference type="Pfam" id="PF01591">
    <property type="entry name" value="6PF2K"/>
    <property type="match status" value="1"/>
</dbReference>
<feature type="domain" description="6-phosphofructo-2-kinase" evidence="4">
    <location>
        <begin position="504"/>
        <end position="552"/>
    </location>
</feature>
<dbReference type="GO" id="GO:0005524">
    <property type="term" value="F:ATP binding"/>
    <property type="evidence" value="ECO:0007669"/>
    <property type="project" value="UniProtKB-KW"/>
</dbReference>
<dbReference type="GO" id="GO:0003873">
    <property type="term" value="F:6-phosphofructo-2-kinase activity"/>
    <property type="evidence" value="ECO:0007669"/>
    <property type="project" value="InterPro"/>
</dbReference>
<feature type="region of interest" description="Disordered" evidence="3">
    <location>
        <begin position="175"/>
        <end position="203"/>
    </location>
</feature>
<sequence>MESNTAVTPPPSDTDAAALKGDARATATHHVNMQRSNGGVSALAHASSSRVRTLASASSYSTTAPAAAMSPSLPKSGVSSATSHVKAVMLHGVTHPTTHPVVEAEQLNHNFSFQAGEEPARANVTTSAAMHNDALCRGSPQLECHPFVDPHADTVEAEASAPCRLQARHHHHCGHYHRGHRDAHRRRPASVGKGAAATATTTTAAASATNTHLCVSSQDLPLIHHTNTSDGSGSRGTSCSSSGSSGRHSTRSCDNLTVSCAPAASFMGSQAPVNFINTAYHRWFSPELLCLGCEAIVERIVGYRPRPYHRWVWRKAKDYQELHALNVHKNNAYQNPAAAADHPVVVEAMTGCVAAAHPDTAFKASPTASSTLSPGGAAGGVSQGTGRASLKVPLPTVLSDSSSSPVAGVVGLTDAGERVSNSGRCATADSSVPSWATAATPPTKSPSGLNHLPSTGSTENAAGGSELLHTSSSTEKDMPFGVMSQLSVYTIPTSQQGPQYFKTATEDGTKTLVIVMMGLPARGKTFLAQKICRLLGWHGSRAKVQNIQVAWRRMLLDWEAAHPERVTCSSSGEAPVGQEASASAAEASIGDEVPSCERGASHGIPRPTGAAGDEGTITASLPATATVVPVQPAFTRSDRLAGRHSTQSDVTRNVPSVVTESLNASLQRAMATSISSGSTLASTFTSAATMTATTTTTYTNATTAAKPSHSCSLSDIGAAAGQRSSANTPFLCLDRNTPSVCPSMQAHTAALLEDSTATPLPTSAADSSLLSGTHFPATTVANVTEKSSRGSVTRHSPTADTPPETTSDGGAPRLEASAGIAPHITQCVDDSPLPAEVLRTRHFRELIEQPTSVARRLYRYVLQSFAEDCRLFFQHGGEVVVVNDDFITEELRQEAERLFRPLAAQFFYIEVIRDAEEDPLDLVRCKARDPVEYPLSDINPGSAADDLHERLAFLESVYETLKEAPKMKSNARQTPTTSAAGAAATATEVATGASVNTADGHSAKTQDEGETTVACSPTTLSQSKHHQQQLAPPRSYVKIMNSNTIETQGVSGYLASRIISYVMSLSQVKIQHPIYFVLHGESLYNVEGRIGGNPSLTEQGMRDAVALLEFLGSLKRHLEHVDREQYVHNQKQEHHSRAVGDSESCSSATAAFSPNMVGTLEMWTSQLQRAIQTTELSERLLNIRTLRWSSLNEIHAGVCEDMTYAEVKERYPLIDYFRRRNKYSFRYPEGESYQDLVIRLEPVIMELENADKVVVVVAHQAVLRCLLAYFGSTSAESSIGVEVPHRTVWRCTYDSKGIASLDELKLDNYEVGLHLPKGKGSQVESATNPSSP</sequence>
<dbReference type="InterPro" id="IPR003094">
    <property type="entry name" value="6Pfruct_kin"/>
</dbReference>
<evidence type="ECO:0000256" key="1">
    <source>
        <dbReference type="ARBA" id="ARBA00022741"/>
    </source>
</evidence>
<keyword evidence="5" id="KW-0808">Transferase</keyword>
<feature type="compositionally biased region" description="Polar residues" evidence="3">
    <location>
        <begin position="419"/>
        <end position="434"/>
    </location>
</feature>
<dbReference type="GO" id="GO:0006000">
    <property type="term" value="P:fructose metabolic process"/>
    <property type="evidence" value="ECO:0007669"/>
    <property type="project" value="InterPro"/>
</dbReference>
<evidence type="ECO:0000256" key="3">
    <source>
        <dbReference type="SAM" id="MobiDB-lite"/>
    </source>
</evidence>
<evidence type="ECO:0000313" key="5">
    <source>
        <dbReference type="EMBL" id="SYZ63044.1"/>
    </source>
</evidence>
<dbReference type="InterPro" id="IPR029033">
    <property type="entry name" value="His_PPase_superfam"/>
</dbReference>
<dbReference type="CDD" id="cd07067">
    <property type="entry name" value="HP_PGM_like"/>
    <property type="match status" value="1"/>
</dbReference>
<evidence type="ECO:0000259" key="4">
    <source>
        <dbReference type="Pfam" id="PF01591"/>
    </source>
</evidence>
<dbReference type="Gene3D" id="3.40.50.300">
    <property type="entry name" value="P-loop containing nucleotide triphosphate hydrolases"/>
    <property type="match status" value="2"/>
</dbReference>
<dbReference type="GO" id="GO:0005829">
    <property type="term" value="C:cytosol"/>
    <property type="evidence" value="ECO:0007669"/>
    <property type="project" value="TreeGrafter"/>
</dbReference>
<dbReference type="PANTHER" id="PTHR10606">
    <property type="entry name" value="6-PHOSPHOFRUCTO-2-KINASE/FRUCTOSE-2,6-BISPHOSPHATASE"/>
    <property type="match status" value="1"/>
</dbReference>
<dbReference type="EMBL" id="LS997606">
    <property type="protein sequence ID" value="SYZ63044.1"/>
    <property type="molecule type" value="Genomic_DNA"/>
</dbReference>
<dbReference type="InterPro" id="IPR013078">
    <property type="entry name" value="His_Pase_superF_clade-1"/>
</dbReference>
<feature type="compositionally biased region" description="Polar residues" evidence="3">
    <location>
        <begin position="440"/>
        <end position="460"/>
    </location>
</feature>
<reference evidence="5 6" key="1">
    <citation type="submission" date="2018-09" db="EMBL/GenBank/DDBJ databases">
        <authorList>
            <person name="Peiro R."/>
            <person name="Begona"/>
            <person name="Cbmso G."/>
            <person name="Lopez M."/>
            <person name="Gonzalez S."/>
        </authorList>
    </citation>
    <scope>NUCLEOTIDE SEQUENCE [LARGE SCALE GENOMIC DNA]</scope>
</reference>
<dbReference type="SUPFAM" id="SSF53254">
    <property type="entry name" value="Phosphoglycerate mutase-like"/>
    <property type="match status" value="1"/>
</dbReference>
<keyword evidence="5" id="KW-0418">Kinase</keyword>
<organism evidence="5 6">
    <name type="scientific">Leishmania braziliensis MHOM/BR/75/M2904</name>
    <dbReference type="NCBI Taxonomy" id="420245"/>
    <lineage>
        <taxon>Eukaryota</taxon>
        <taxon>Discoba</taxon>
        <taxon>Euglenozoa</taxon>
        <taxon>Kinetoplastea</taxon>
        <taxon>Metakinetoplastina</taxon>
        <taxon>Trypanosomatida</taxon>
        <taxon>Trypanosomatidae</taxon>
        <taxon>Leishmaniinae</taxon>
        <taxon>Leishmania</taxon>
        <taxon>Leishmania braziliensis species complex</taxon>
    </lineage>
</organism>
<evidence type="ECO:0000313" key="6">
    <source>
        <dbReference type="Proteomes" id="UP000319462"/>
    </source>
</evidence>
<dbReference type="SUPFAM" id="SSF52540">
    <property type="entry name" value="P-loop containing nucleoside triphosphate hydrolases"/>
    <property type="match status" value="1"/>
</dbReference>
<feature type="compositionally biased region" description="Low complexity" evidence="3">
    <location>
        <begin position="228"/>
        <end position="247"/>
    </location>
</feature>
<accession>A0A3P3YYJ5</accession>
<dbReference type="InterPro" id="IPR013079">
    <property type="entry name" value="6Phosfructo_kin"/>
</dbReference>
<feature type="region of interest" description="Disordered" evidence="3">
    <location>
        <begin position="419"/>
        <end position="476"/>
    </location>
</feature>
<evidence type="ECO:0000256" key="2">
    <source>
        <dbReference type="ARBA" id="ARBA00022840"/>
    </source>
</evidence>
<feature type="region of interest" description="Disordered" evidence="3">
    <location>
        <begin position="567"/>
        <end position="616"/>
    </location>
</feature>
<gene>
    <name evidence="5" type="ORF">LBRM2904_07.0800</name>
</gene>
<feature type="region of interest" description="Disordered" evidence="3">
    <location>
        <begin position="364"/>
        <end position="384"/>
    </location>
</feature>
<feature type="compositionally biased region" description="Basic residues" evidence="3">
    <location>
        <begin position="175"/>
        <end position="188"/>
    </location>
</feature>
<keyword evidence="2" id="KW-0067">ATP-binding</keyword>
<keyword evidence="1" id="KW-0547">Nucleotide-binding</keyword>
<protein>
    <submittedName>
        <fullName evidence="5">6-phosphofructo-2-kinase/fructose-2_-6-biphosphatase</fullName>
    </submittedName>
</protein>
<dbReference type="Pfam" id="PF00300">
    <property type="entry name" value="His_Phos_1"/>
    <property type="match status" value="1"/>
</dbReference>
<feature type="region of interest" description="Disordered" evidence="3">
    <location>
        <begin position="781"/>
        <end position="814"/>
    </location>
</feature>